<sequence length="141" mass="16055">MPKRIEELTVADLEGNRWCVYHNDEEGYDSFEFVIPDTHPDVTEHAIEIELANFIFSDGEVFKGLFDGSESFSVFHNGNWHSFWYGTSKPNKNTVSEFKEFLNINQLALPVLAKAAWSGASRTYNGLQYVDDTGAIRELVI</sequence>
<gene>
    <name evidence="1" type="ORF">MST27_19940</name>
</gene>
<protein>
    <submittedName>
        <fullName evidence="1">Uncharacterized protein</fullName>
    </submittedName>
</protein>
<evidence type="ECO:0000313" key="1">
    <source>
        <dbReference type="EMBL" id="MCJ0975644.1"/>
    </source>
</evidence>
<evidence type="ECO:0000313" key="2">
    <source>
        <dbReference type="Proteomes" id="UP001139682"/>
    </source>
</evidence>
<accession>A0A9X1W8I5</accession>
<organism evidence="1 2">
    <name type="scientific">Stutzerimonas marianensis</name>
    <dbReference type="NCBI Taxonomy" id="2929513"/>
    <lineage>
        <taxon>Bacteria</taxon>
        <taxon>Pseudomonadati</taxon>
        <taxon>Pseudomonadota</taxon>
        <taxon>Gammaproteobacteria</taxon>
        <taxon>Pseudomonadales</taxon>
        <taxon>Pseudomonadaceae</taxon>
        <taxon>Stutzerimonas</taxon>
    </lineage>
</organism>
<dbReference type="EMBL" id="JALGRD010000012">
    <property type="protein sequence ID" value="MCJ0975644.1"/>
    <property type="molecule type" value="Genomic_DNA"/>
</dbReference>
<dbReference type="Proteomes" id="UP001139682">
    <property type="component" value="Unassembled WGS sequence"/>
</dbReference>
<name>A0A9X1W8I5_9GAMM</name>
<comment type="caution">
    <text evidence="1">The sequence shown here is derived from an EMBL/GenBank/DDBJ whole genome shotgun (WGS) entry which is preliminary data.</text>
</comment>
<dbReference type="AlphaFoldDB" id="A0A9X1W8I5"/>
<keyword evidence="2" id="KW-1185">Reference proteome</keyword>
<proteinExistence type="predicted"/>
<reference evidence="1" key="1">
    <citation type="submission" date="2022-03" db="EMBL/GenBank/DDBJ databases">
        <title>Pseudomonas marianensis sp. nov., a marine bacterium isolated from deep-sea sediments of the Mariana Trench.</title>
        <authorList>
            <person name="Wei Y."/>
        </authorList>
    </citation>
    <scope>NUCLEOTIDE SEQUENCE</scope>
    <source>
        <strain evidence="1">PS1</strain>
    </source>
</reference>
<dbReference type="RefSeq" id="WP_243607669.1">
    <property type="nucleotide sequence ID" value="NZ_JALGRD010000012.1"/>
</dbReference>